<comment type="caution">
    <text evidence="1">The sequence shown here is derived from an EMBL/GenBank/DDBJ whole genome shotgun (WGS) entry which is preliminary data.</text>
</comment>
<proteinExistence type="predicted"/>
<reference evidence="1 2" key="1">
    <citation type="submission" date="2018-05" db="EMBL/GenBank/DDBJ databases">
        <title>Mucilaginibacter hurinus sp. nov., isolated from briquette warehouse soil.</title>
        <authorList>
            <person name="Choi L."/>
        </authorList>
    </citation>
    <scope>NUCLEOTIDE SEQUENCE [LARGE SCALE GENOMIC DNA]</scope>
    <source>
        <strain evidence="1 2">ZR32</strain>
    </source>
</reference>
<dbReference type="EMBL" id="QGDC01000009">
    <property type="protein sequence ID" value="RCH53941.1"/>
    <property type="molecule type" value="Genomic_DNA"/>
</dbReference>
<keyword evidence="2" id="KW-1185">Reference proteome</keyword>
<accession>A0A367GMM7</accession>
<dbReference type="Proteomes" id="UP000253209">
    <property type="component" value="Unassembled WGS sequence"/>
</dbReference>
<evidence type="ECO:0000313" key="2">
    <source>
        <dbReference type="Proteomes" id="UP000253209"/>
    </source>
</evidence>
<sequence length="653" mass="73900">MGQLYINDTLMDVSDKTVIAITRQINDVGSIEKVKGDTTNQFKLPKTLHNLNVLGLPGDINLSEKNEYKLLPAKYVEDGVELIPKGFATIEAVNEFIECKVLSGNVEFFDLLEGNINELELPGTDHVWNGHTITMAMGNTTGFIYPIVDYGLLPDNSMDVDYQHMRPAIFCSTIIDAIISRAGFTKAGRIFNDPDYLAEIIPLPDGLKQPDNSKFDFTAKVLSLQRAEHGEYFKVTLVDETENPVNNEGGHWDNANNWYVFEKSATAKFKIKLRIASSSPSEKDFKLGLRMNGEVITYEFIGGTFQVPKFFASETVKVKWPDTNEISIESDFMFFPADTKVEVWGWREKGSPMGGSFVLIVPSDDSQFTLEIGDALYRSEISIAKSLPDISVKDFFKSWMHRYCLLANSDTVNKVIHLNSFDELEANIPRAKDWSDKVTGETDELTFTFSSYAKNNHFKYKEDENVPVESGQGTLTIQDETLENNKDIVTLPFAATTMTAAKLNGLAIASINKIDPTNTDDNGNIKPEYRVKTQPRLLRIYRKDMISAPIRFFDPPNGIVTLGQIDVPLTYFYLDGLRNLDFKSLLTDKYKQLSVALHHAQVINTTLKLNNLDIEEFDHLIPVFIRKYSRYFYVNKISNYIDGQLTKVQLIRI</sequence>
<dbReference type="AlphaFoldDB" id="A0A367GMM7"/>
<evidence type="ECO:0000313" key="1">
    <source>
        <dbReference type="EMBL" id="RCH53941.1"/>
    </source>
</evidence>
<name>A0A367GMM7_9SPHI</name>
<dbReference type="RefSeq" id="WP_114006204.1">
    <property type="nucleotide sequence ID" value="NZ_QGDC01000009.1"/>
</dbReference>
<organism evidence="1 2">
    <name type="scientific">Mucilaginibacter hurinus</name>
    <dbReference type="NCBI Taxonomy" id="2201324"/>
    <lineage>
        <taxon>Bacteria</taxon>
        <taxon>Pseudomonadati</taxon>
        <taxon>Bacteroidota</taxon>
        <taxon>Sphingobacteriia</taxon>
        <taxon>Sphingobacteriales</taxon>
        <taxon>Sphingobacteriaceae</taxon>
        <taxon>Mucilaginibacter</taxon>
    </lineage>
</organism>
<gene>
    <name evidence="1" type="ORF">DJ568_15490</name>
</gene>
<dbReference type="OrthoDB" id="910810at2"/>
<protein>
    <submittedName>
        <fullName evidence="1">Uncharacterized protein</fullName>
    </submittedName>
</protein>